<protein>
    <submittedName>
        <fullName evidence="1">Putative hexapeptide repeat-containing transferase</fullName>
    </submittedName>
</protein>
<organism evidence="1">
    <name type="scientific">viral metagenome</name>
    <dbReference type="NCBI Taxonomy" id="1070528"/>
    <lineage>
        <taxon>unclassified sequences</taxon>
        <taxon>metagenomes</taxon>
        <taxon>organismal metagenomes</taxon>
    </lineage>
</organism>
<sequence>MKKLIIIGTNPLAEIANEYFTYDSDYSVVAFSVEKEFIEHDRFFNKPVVSFDKLEKLYPPQNYSVFVSLGYGHMNNDRTHIYLKAKEKGYKIASYLSSNAFVWRNVEIGEHCFIFENNTVQPFVKVGNNVIMWSGNHIGHHSIIKDNCFISSHVVISGLCTIGKNCFLGVNSTISNNLTIADNCIIGAGTNVINDLIESGTYVGNPARKI</sequence>
<dbReference type="InterPro" id="IPR050179">
    <property type="entry name" value="Trans_hexapeptide_repeat"/>
</dbReference>
<dbReference type="SUPFAM" id="SSF51161">
    <property type="entry name" value="Trimeric LpxA-like enzymes"/>
    <property type="match status" value="1"/>
</dbReference>
<reference evidence="1" key="1">
    <citation type="submission" date="2020-03" db="EMBL/GenBank/DDBJ databases">
        <title>The deep terrestrial virosphere.</title>
        <authorList>
            <person name="Holmfeldt K."/>
            <person name="Nilsson E."/>
            <person name="Simone D."/>
            <person name="Lopez-Fernandez M."/>
            <person name="Wu X."/>
            <person name="de Brujin I."/>
            <person name="Lundin D."/>
            <person name="Andersson A."/>
            <person name="Bertilsson S."/>
            <person name="Dopson M."/>
        </authorList>
    </citation>
    <scope>NUCLEOTIDE SEQUENCE</scope>
    <source>
        <strain evidence="1">MM415A01069</strain>
    </source>
</reference>
<dbReference type="InterPro" id="IPR001451">
    <property type="entry name" value="Hexapep"/>
</dbReference>
<proteinExistence type="predicted"/>
<dbReference type="NCBIfam" id="TIGR03570">
    <property type="entry name" value="NeuD_NnaD"/>
    <property type="match status" value="1"/>
</dbReference>
<dbReference type="GO" id="GO:0016740">
    <property type="term" value="F:transferase activity"/>
    <property type="evidence" value="ECO:0007669"/>
    <property type="project" value="UniProtKB-KW"/>
</dbReference>
<dbReference type="InterPro" id="IPR020019">
    <property type="entry name" value="AcTrfase_PglD-like"/>
</dbReference>
<dbReference type="Gene3D" id="2.160.10.10">
    <property type="entry name" value="Hexapeptide repeat proteins"/>
    <property type="match status" value="1"/>
</dbReference>
<name>A0A6M3K9P5_9ZZZZ</name>
<dbReference type="EMBL" id="MT142338">
    <property type="protein sequence ID" value="QJA78475.1"/>
    <property type="molecule type" value="Genomic_DNA"/>
</dbReference>
<dbReference type="PANTHER" id="PTHR43300">
    <property type="entry name" value="ACETYLTRANSFERASE"/>
    <property type="match status" value="1"/>
</dbReference>
<evidence type="ECO:0000313" key="1">
    <source>
        <dbReference type="EMBL" id="QJA78475.1"/>
    </source>
</evidence>
<keyword evidence="1" id="KW-0808">Transferase</keyword>
<dbReference type="AlphaFoldDB" id="A0A6M3K9P5"/>
<accession>A0A6M3K9P5</accession>
<dbReference type="PANTHER" id="PTHR43300:SF4">
    <property type="entry name" value="ACYL-[ACYL-CARRIER-PROTEIN]--UDP-N-ACETYLGLUCOSAMINE O-ACYLTRANSFERASE"/>
    <property type="match status" value="1"/>
</dbReference>
<gene>
    <name evidence="1" type="ORF">MM415A01069_0009</name>
</gene>
<dbReference type="Pfam" id="PF00132">
    <property type="entry name" value="Hexapep"/>
    <property type="match status" value="2"/>
</dbReference>
<dbReference type="CDD" id="cd03360">
    <property type="entry name" value="LbH_AT_putative"/>
    <property type="match status" value="1"/>
</dbReference>
<dbReference type="InterPro" id="IPR011004">
    <property type="entry name" value="Trimer_LpxA-like_sf"/>
</dbReference>